<dbReference type="AlphaFoldDB" id="A0A2I1UG00"/>
<evidence type="ECO:0000259" key="1">
    <source>
        <dbReference type="Pfam" id="PF00535"/>
    </source>
</evidence>
<keyword evidence="2" id="KW-0808">Transferase</keyword>
<dbReference type="PANTHER" id="PTHR43685:SF2">
    <property type="entry name" value="GLYCOSYLTRANSFERASE 2-LIKE DOMAIN-CONTAINING PROTEIN"/>
    <property type="match status" value="1"/>
</dbReference>
<feature type="domain" description="Glycosyltransferase 2-like" evidence="1">
    <location>
        <begin position="6"/>
        <end position="140"/>
    </location>
</feature>
<proteinExistence type="predicted"/>
<dbReference type="InterPro" id="IPR029044">
    <property type="entry name" value="Nucleotide-diphossugar_trans"/>
</dbReference>
<dbReference type="EMBL" id="PKIG01000001">
    <property type="protein sequence ID" value="PLA04820.1"/>
    <property type="molecule type" value="Genomic_DNA"/>
</dbReference>
<dbReference type="Proteomes" id="UP000234761">
    <property type="component" value="Unassembled WGS sequence"/>
</dbReference>
<organism evidence="2 3">
    <name type="scientific">Streptococcus oralis subsp. dentisani</name>
    <dbReference type="NCBI Taxonomy" id="1458253"/>
    <lineage>
        <taxon>Bacteria</taxon>
        <taxon>Bacillati</taxon>
        <taxon>Bacillota</taxon>
        <taxon>Bacilli</taxon>
        <taxon>Lactobacillales</taxon>
        <taxon>Streptococcaceae</taxon>
        <taxon>Streptococcus</taxon>
    </lineage>
</organism>
<dbReference type="Pfam" id="PF00535">
    <property type="entry name" value="Glycos_transf_2"/>
    <property type="match status" value="2"/>
</dbReference>
<dbReference type="PANTHER" id="PTHR43685">
    <property type="entry name" value="GLYCOSYLTRANSFERASE"/>
    <property type="match status" value="1"/>
</dbReference>
<dbReference type="SUPFAM" id="SSF53448">
    <property type="entry name" value="Nucleotide-diphospho-sugar transferases"/>
    <property type="match status" value="2"/>
</dbReference>
<dbReference type="Gene3D" id="3.90.550.10">
    <property type="entry name" value="Spore Coat Polysaccharide Biosynthesis Protein SpsA, Chain A"/>
    <property type="match status" value="2"/>
</dbReference>
<sequence length="584" mass="68669">MEKIVLIVPIYNVENYLRQCLDSIKKQTYKNFICIMINDGSTDTSKIIAEQYLQDSRFILINQENKGLSGARNTGIEYFFKYIDKEYICNYVTFIDSDDVVSLDYLEYLVSNIEDGVDIIEANICFFDENDIPYFSSTSNNTFVLETVEEKLMNHSKDNIRTSIFPKLINKKIINFEFFPEGKIFEDLAVMGTLINNSNRWKKLPKIIYGYRVRKGSIINTKFSNKKLDIFEILEIYRNNFTACSIEEKILVEEVSILHLTYHLRDFVPKMHKSAKLYANSIIESRKRIESYKSNFPKALISVIVPIDNVASSLELCLKSIENQSYPHFEVILINDGSTDSSKEICEEFVFRDKRFKYIELKDAGFSNVRNIGILNSSGEYITFINGKDFVEYNYLKELYDNSVKYNSEIVIGSYNKFNEVDNNYYFHAGPYREEQYLDHDIIDNTSKLIKYRENVESNCGILFHKKLFNNVLFPLNKRFDDVSINYKLFLESRKITYINKELYTYRIRKESITHNINEKILTDILDELLEKIAILSIVGINISEVKESFHNRIKELIEQATDIGLENTEIYRRYKEILYFLDK</sequence>
<dbReference type="InterPro" id="IPR050834">
    <property type="entry name" value="Glycosyltransf_2"/>
</dbReference>
<feature type="domain" description="Glycosyltransferase 2-like" evidence="1">
    <location>
        <begin position="302"/>
        <end position="469"/>
    </location>
</feature>
<dbReference type="InterPro" id="IPR001173">
    <property type="entry name" value="Glyco_trans_2-like"/>
</dbReference>
<comment type="caution">
    <text evidence="2">The sequence shown here is derived from an EMBL/GenBank/DDBJ whole genome shotgun (WGS) entry which is preliminary data.</text>
</comment>
<dbReference type="GO" id="GO:0016740">
    <property type="term" value="F:transferase activity"/>
    <property type="evidence" value="ECO:0007669"/>
    <property type="project" value="UniProtKB-KW"/>
</dbReference>
<evidence type="ECO:0000313" key="2">
    <source>
        <dbReference type="EMBL" id="PLA04820.1"/>
    </source>
</evidence>
<evidence type="ECO:0000313" key="3">
    <source>
        <dbReference type="Proteomes" id="UP000234761"/>
    </source>
</evidence>
<reference evidence="2 3" key="1">
    <citation type="submission" date="2017-12" db="EMBL/GenBank/DDBJ databases">
        <title>Phylogenetic diversity of female urinary microbiome.</title>
        <authorList>
            <person name="Thomas-White K."/>
            <person name="Wolfe A.J."/>
        </authorList>
    </citation>
    <scope>NUCLEOTIDE SEQUENCE [LARGE SCALE GENOMIC DNA]</scope>
    <source>
        <strain evidence="2 3">UMB0832</strain>
    </source>
</reference>
<dbReference type="RefSeq" id="WP_101776511.1">
    <property type="nucleotide sequence ID" value="NZ_PKIG01000001.1"/>
</dbReference>
<gene>
    <name evidence="2" type="ORF">CYK16_01205</name>
</gene>
<keyword evidence="3" id="KW-1185">Reference proteome</keyword>
<protein>
    <submittedName>
        <fullName evidence="2">Glycosyl transferase family 2</fullName>
    </submittedName>
</protein>
<dbReference type="CDD" id="cd00761">
    <property type="entry name" value="Glyco_tranf_GTA_type"/>
    <property type="match status" value="2"/>
</dbReference>
<name>A0A2I1UG00_STROR</name>
<accession>A0A2I1UG00</accession>